<evidence type="ECO:0000313" key="2">
    <source>
        <dbReference type="EMBL" id="MFD2649009.1"/>
    </source>
</evidence>
<dbReference type="Proteomes" id="UP001597521">
    <property type="component" value="Unassembled WGS sequence"/>
</dbReference>
<name>A0ABW5QNG5_9HYPH</name>
<protein>
    <submittedName>
        <fullName evidence="2">Uncharacterized protein</fullName>
    </submittedName>
</protein>
<accession>A0ABW5QNG5</accession>
<keyword evidence="1" id="KW-0472">Membrane</keyword>
<dbReference type="RefSeq" id="WP_386834405.1">
    <property type="nucleotide sequence ID" value="NZ_JBHUNP010000001.1"/>
</dbReference>
<proteinExistence type="predicted"/>
<sequence length="40" mass="4586">MSFIEVFAFIVMPAAVVAVGWAGAWLHLRDLRRHRQHPAE</sequence>
<keyword evidence="1" id="KW-1133">Transmembrane helix</keyword>
<evidence type="ECO:0000256" key="1">
    <source>
        <dbReference type="SAM" id="Phobius"/>
    </source>
</evidence>
<evidence type="ECO:0000313" key="3">
    <source>
        <dbReference type="Proteomes" id="UP001597521"/>
    </source>
</evidence>
<feature type="transmembrane region" description="Helical" evidence="1">
    <location>
        <begin position="6"/>
        <end position="28"/>
    </location>
</feature>
<comment type="caution">
    <text evidence="2">The sequence shown here is derived from an EMBL/GenBank/DDBJ whole genome shotgun (WGS) entry which is preliminary data.</text>
</comment>
<reference evidence="3" key="1">
    <citation type="journal article" date="2019" name="Int. J. Syst. Evol. Microbiol.">
        <title>The Global Catalogue of Microorganisms (GCM) 10K type strain sequencing project: providing services to taxonomists for standard genome sequencing and annotation.</title>
        <authorList>
            <consortium name="The Broad Institute Genomics Platform"/>
            <consortium name="The Broad Institute Genome Sequencing Center for Infectious Disease"/>
            <person name="Wu L."/>
            <person name="Ma J."/>
        </authorList>
    </citation>
    <scope>NUCLEOTIDE SEQUENCE [LARGE SCALE GENOMIC DNA]</scope>
    <source>
        <strain evidence="3">CCM 7427</strain>
    </source>
</reference>
<gene>
    <name evidence="2" type="ORF">ACFSX5_14565</name>
</gene>
<keyword evidence="3" id="KW-1185">Reference proteome</keyword>
<organism evidence="2 3">
    <name type="scientific">Devosia albogilva</name>
    <dbReference type="NCBI Taxonomy" id="429726"/>
    <lineage>
        <taxon>Bacteria</taxon>
        <taxon>Pseudomonadati</taxon>
        <taxon>Pseudomonadota</taxon>
        <taxon>Alphaproteobacteria</taxon>
        <taxon>Hyphomicrobiales</taxon>
        <taxon>Devosiaceae</taxon>
        <taxon>Devosia</taxon>
    </lineage>
</organism>
<keyword evidence="1" id="KW-0812">Transmembrane</keyword>
<dbReference type="EMBL" id="JBHUNP010000001">
    <property type="protein sequence ID" value="MFD2649009.1"/>
    <property type="molecule type" value="Genomic_DNA"/>
</dbReference>